<accession>S4P5Y3</accession>
<reference evidence="1" key="2">
    <citation type="submission" date="2013-05" db="EMBL/GenBank/DDBJ databases">
        <authorList>
            <person name="Carter J.-M."/>
            <person name="Baker S.C."/>
            <person name="Pink R."/>
            <person name="Carter D.R.F."/>
            <person name="Collins A."/>
            <person name="Tomlin J."/>
            <person name="Gibbs M."/>
            <person name="Breuker C.J."/>
        </authorList>
    </citation>
    <scope>NUCLEOTIDE SEQUENCE</scope>
    <source>
        <tissue evidence="1">Ovary</tissue>
    </source>
</reference>
<proteinExistence type="predicted"/>
<organism evidence="1">
    <name type="scientific">Pararge aegeria</name>
    <name type="common">speckled wood butterfly</name>
    <dbReference type="NCBI Taxonomy" id="116150"/>
    <lineage>
        <taxon>Eukaryota</taxon>
        <taxon>Metazoa</taxon>
        <taxon>Ecdysozoa</taxon>
        <taxon>Arthropoda</taxon>
        <taxon>Hexapoda</taxon>
        <taxon>Insecta</taxon>
        <taxon>Pterygota</taxon>
        <taxon>Neoptera</taxon>
        <taxon>Endopterygota</taxon>
        <taxon>Lepidoptera</taxon>
        <taxon>Glossata</taxon>
        <taxon>Ditrysia</taxon>
        <taxon>Papilionoidea</taxon>
        <taxon>Nymphalidae</taxon>
        <taxon>Satyrinae</taxon>
        <taxon>Satyrini</taxon>
        <taxon>Parargina</taxon>
        <taxon>Pararge</taxon>
    </lineage>
</organism>
<dbReference type="EMBL" id="GAIX01010620">
    <property type="protein sequence ID" value="JAA81940.1"/>
    <property type="molecule type" value="Transcribed_RNA"/>
</dbReference>
<feature type="non-terminal residue" evidence="1">
    <location>
        <position position="88"/>
    </location>
</feature>
<sequence length="88" mass="9881">MANKCMDKAIINYSYSPSNGYIKPTKKVLLPMYNKDDGFADDVTYKNVIYKHQVPHLLKLSTEGNERGTVVASQALGNTTYNYTNRAS</sequence>
<protein>
    <submittedName>
        <fullName evidence="1">Uncharacterized protein</fullName>
    </submittedName>
</protein>
<evidence type="ECO:0000313" key="1">
    <source>
        <dbReference type="EMBL" id="JAA81940.1"/>
    </source>
</evidence>
<dbReference type="AlphaFoldDB" id="S4P5Y3"/>
<name>S4P5Y3_9NEOP</name>
<reference evidence="1" key="1">
    <citation type="journal article" date="2013" name="BMC Genomics">
        <title>Unscrambling butterfly oogenesis.</title>
        <authorList>
            <person name="Carter J.M."/>
            <person name="Baker S.C."/>
            <person name="Pink R."/>
            <person name="Carter D.R."/>
            <person name="Collins A."/>
            <person name="Tomlin J."/>
            <person name="Gibbs M."/>
            <person name="Breuker C.J."/>
        </authorList>
    </citation>
    <scope>NUCLEOTIDE SEQUENCE</scope>
    <source>
        <tissue evidence="1">Ovary</tissue>
    </source>
</reference>